<dbReference type="RefSeq" id="WP_008008385.1">
    <property type="nucleotide sequence ID" value="NZ_AOJG01000041.1"/>
</dbReference>
<dbReference type="STRING" id="1227482.C469_16003"/>
<accession>M0NHB0</accession>
<protein>
    <submittedName>
        <fullName evidence="2">Uncharacterized protein</fullName>
    </submittedName>
</protein>
<evidence type="ECO:0000256" key="1">
    <source>
        <dbReference type="SAM" id="Phobius"/>
    </source>
</evidence>
<gene>
    <name evidence="2" type="ORF">C469_16003</name>
</gene>
<dbReference type="OrthoDB" id="329549at2157"/>
<dbReference type="AlphaFoldDB" id="M0NHB0"/>
<feature type="transmembrane region" description="Helical" evidence="1">
    <location>
        <begin position="12"/>
        <end position="34"/>
    </location>
</feature>
<feature type="transmembrane region" description="Helical" evidence="1">
    <location>
        <begin position="40"/>
        <end position="57"/>
    </location>
</feature>
<keyword evidence="3" id="KW-1185">Reference proteome</keyword>
<organism evidence="2 3">
    <name type="scientific">Halorubrum lipolyticum DSM 21995</name>
    <dbReference type="NCBI Taxonomy" id="1227482"/>
    <lineage>
        <taxon>Archaea</taxon>
        <taxon>Methanobacteriati</taxon>
        <taxon>Methanobacteriota</taxon>
        <taxon>Stenosarchaea group</taxon>
        <taxon>Halobacteria</taxon>
        <taxon>Halobacteriales</taxon>
        <taxon>Haloferacaceae</taxon>
        <taxon>Halorubrum</taxon>
    </lineage>
</organism>
<dbReference type="Proteomes" id="UP000011650">
    <property type="component" value="Unassembled WGS sequence"/>
</dbReference>
<evidence type="ECO:0000313" key="2">
    <source>
        <dbReference type="EMBL" id="EMA57251.1"/>
    </source>
</evidence>
<evidence type="ECO:0000313" key="3">
    <source>
        <dbReference type="Proteomes" id="UP000011650"/>
    </source>
</evidence>
<sequence length="73" mass="7768">MASERSVAYRHLTHPATWVGVAFVAAGAIVPLVLYPEHPGVVSTTALIALLCGIAATRMAQYTEISREEGDTE</sequence>
<name>M0NHB0_9EURY</name>
<keyword evidence="1" id="KW-0812">Transmembrane</keyword>
<keyword evidence="1" id="KW-0472">Membrane</keyword>
<reference evidence="2 3" key="1">
    <citation type="journal article" date="2014" name="PLoS Genet.">
        <title>Phylogenetically driven sequencing of extremely halophilic archaea reveals strategies for static and dynamic osmo-response.</title>
        <authorList>
            <person name="Becker E.A."/>
            <person name="Seitzer P.M."/>
            <person name="Tritt A."/>
            <person name="Larsen D."/>
            <person name="Krusor M."/>
            <person name="Yao A.I."/>
            <person name="Wu D."/>
            <person name="Madern D."/>
            <person name="Eisen J.A."/>
            <person name="Darling A.E."/>
            <person name="Facciotti M.T."/>
        </authorList>
    </citation>
    <scope>NUCLEOTIDE SEQUENCE [LARGE SCALE GENOMIC DNA]</scope>
    <source>
        <strain evidence="2 3">DSM 21995</strain>
    </source>
</reference>
<keyword evidence="1" id="KW-1133">Transmembrane helix</keyword>
<proteinExistence type="predicted"/>
<dbReference type="EMBL" id="AOJG01000041">
    <property type="protein sequence ID" value="EMA57251.1"/>
    <property type="molecule type" value="Genomic_DNA"/>
</dbReference>
<comment type="caution">
    <text evidence="2">The sequence shown here is derived from an EMBL/GenBank/DDBJ whole genome shotgun (WGS) entry which is preliminary data.</text>
</comment>